<evidence type="ECO:0000313" key="3">
    <source>
        <dbReference type="Proteomes" id="UP000185984"/>
    </source>
</evidence>
<dbReference type="AlphaFoldDB" id="A0A1U7HX78"/>
<dbReference type="RefSeq" id="WP_073548640.1">
    <property type="nucleotide sequence ID" value="NZ_CAWMVK010000034.1"/>
</dbReference>
<reference evidence="2 3" key="1">
    <citation type="submission" date="2016-11" db="EMBL/GenBank/DDBJ databases">
        <title>Draft Genome Sequences of Nine Cyanobacterial Strains from Diverse Habitats.</title>
        <authorList>
            <person name="Zhu T."/>
            <person name="Hou S."/>
            <person name="Lu X."/>
            <person name="Hess W.R."/>
        </authorList>
    </citation>
    <scope>NUCLEOTIDE SEQUENCE [LARGE SCALE GENOMIC DNA]</scope>
    <source>
        <strain evidence="2 3">5.2 s.c.1</strain>
    </source>
</reference>
<name>A0A1U7HX78_9CHRO</name>
<keyword evidence="1" id="KW-0732">Signal</keyword>
<organism evidence="2 3">
    <name type="scientific">Chroogloeocystis siderophila 5.2 s.c.1</name>
    <dbReference type="NCBI Taxonomy" id="247279"/>
    <lineage>
        <taxon>Bacteria</taxon>
        <taxon>Bacillati</taxon>
        <taxon>Cyanobacteriota</taxon>
        <taxon>Cyanophyceae</taxon>
        <taxon>Oscillatoriophycideae</taxon>
        <taxon>Chroococcales</taxon>
        <taxon>Chroococcaceae</taxon>
        <taxon>Chroogloeocystis</taxon>
    </lineage>
</organism>
<dbReference type="STRING" id="247279.NIES1031_06385"/>
<dbReference type="OrthoDB" id="513138at2"/>
<comment type="caution">
    <text evidence="2">The sequence shown here is derived from an EMBL/GenBank/DDBJ whole genome shotgun (WGS) entry which is preliminary data.</text>
</comment>
<proteinExistence type="predicted"/>
<protein>
    <recommendedName>
        <fullName evidence="4">DUF2808 domain-containing protein</fullName>
    </recommendedName>
</protein>
<evidence type="ECO:0008006" key="4">
    <source>
        <dbReference type="Google" id="ProtNLM"/>
    </source>
</evidence>
<dbReference type="EMBL" id="MRCC01000004">
    <property type="protein sequence ID" value="OKH28188.1"/>
    <property type="molecule type" value="Genomic_DNA"/>
</dbReference>
<accession>A0A1U7HX78</accession>
<feature type="chain" id="PRO_5010526905" description="DUF2808 domain-containing protein" evidence="1">
    <location>
        <begin position="28"/>
        <end position="148"/>
    </location>
</feature>
<dbReference type="Proteomes" id="UP000185984">
    <property type="component" value="Unassembled WGS sequence"/>
</dbReference>
<evidence type="ECO:0000256" key="1">
    <source>
        <dbReference type="SAM" id="SignalP"/>
    </source>
</evidence>
<keyword evidence="3" id="KW-1185">Reference proteome</keyword>
<evidence type="ECO:0000313" key="2">
    <source>
        <dbReference type="EMBL" id="OKH28188.1"/>
    </source>
</evidence>
<feature type="signal peptide" evidence="1">
    <location>
        <begin position="1"/>
        <end position="27"/>
    </location>
</feature>
<gene>
    <name evidence="2" type="ORF">NIES1031_06385</name>
</gene>
<sequence length="148" mass="16633">MRWQDWTKLLCLAGTSLFVSSIVPVVAQTPRARTYQPGYWQPRARINPKMPVTVILENQTEMPLKYNFLDDRAEADLIVGDQVQFSRVTLPMNIAVYDPSPKAGAGDEVNLSYVVSVNQNVVTVLVQPTQEEGYRVVNIGRTGAIYLY</sequence>